<comment type="caution">
    <text evidence="2">The sequence shown here is derived from an EMBL/GenBank/DDBJ whole genome shotgun (WGS) entry which is preliminary data.</text>
</comment>
<evidence type="ECO:0000313" key="2">
    <source>
        <dbReference type="EMBL" id="POF34760.1"/>
    </source>
</evidence>
<dbReference type="RefSeq" id="WP_103221279.1">
    <property type="nucleotide sequence ID" value="NZ_PPCN01000001.1"/>
</dbReference>
<organism evidence="2 3">
    <name type="scientific">Roseibium marinum</name>
    <dbReference type="NCBI Taxonomy" id="281252"/>
    <lineage>
        <taxon>Bacteria</taxon>
        <taxon>Pseudomonadati</taxon>
        <taxon>Pseudomonadota</taxon>
        <taxon>Alphaproteobacteria</taxon>
        <taxon>Hyphomicrobiales</taxon>
        <taxon>Stappiaceae</taxon>
        <taxon>Roseibium</taxon>
    </lineage>
</organism>
<evidence type="ECO:0008006" key="4">
    <source>
        <dbReference type="Google" id="ProtNLM"/>
    </source>
</evidence>
<feature type="region of interest" description="Disordered" evidence="1">
    <location>
        <begin position="1"/>
        <end position="20"/>
    </location>
</feature>
<reference evidence="2 3" key="1">
    <citation type="submission" date="2018-01" db="EMBL/GenBank/DDBJ databases">
        <title>Genomic Encyclopedia of Archaeal and Bacterial Type Strains, Phase II (KMG-II): from individual species to whole genera.</title>
        <authorList>
            <person name="Goeker M."/>
        </authorList>
    </citation>
    <scope>NUCLEOTIDE SEQUENCE [LARGE SCALE GENOMIC DNA]</scope>
    <source>
        <strain evidence="2 3">DSM 17023</strain>
    </source>
</reference>
<protein>
    <recommendedName>
        <fullName evidence="4">Nitrogen fixation protein</fullName>
    </recommendedName>
</protein>
<accession>A0A2S3V4E5</accession>
<gene>
    <name evidence="2" type="ORF">CLV41_1011220</name>
</gene>
<dbReference type="Proteomes" id="UP000236959">
    <property type="component" value="Unassembled WGS sequence"/>
</dbReference>
<proteinExistence type="predicted"/>
<keyword evidence="3" id="KW-1185">Reference proteome</keyword>
<dbReference type="OrthoDB" id="571920at2"/>
<dbReference type="EMBL" id="PPCN01000001">
    <property type="protein sequence ID" value="POF34760.1"/>
    <property type="molecule type" value="Genomic_DNA"/>
</dbReference>
<evidence type="ECO:0000313" key="3">
    <source>
        <dbReference type="Proteomes" id="UP000236959"/>
    </source>
</evidence>
<evidence type="ECO:0000256" key="1">
    <source>
        <dbReference type="SAM" id="MobiDB-lite"/>
    </source>
</evidence>
<dbReference type="AlphaFoldDB" id="A0A2S3V4E5"/>
<sequence>MPTKERAGGEDLSCPSSQPASAGARVIGLVEHENGEPRVAYLNGELPVTPELLAQAAPLEATTVFRFGAACETSSCVHFGNGNCQLAKRILTGLEEVVDSLPPCVLRKSCRWYAQEGAAMCRRCPQIVTTSSGKDETIKAVADG</sequence>
<name>A0A2S3V4E5_9HYPH</name>